<evidence type="ECO:0000313" key="3">
    <source>
        <dbReference type="Proteomes" id="UP000255317"/>
    </source>
</evidence>
<name>A0A370Q8R2_9FLAO</name>
<gene>
    <name evidence="2" type="ORF">C8D94_104144</name>
</gene>
<sequence>MEKHRDGIRIYLIIISIVWFISLFPALFMAMFSPMMFDAPGSETSSWTIAAASVMLSYPLVAVLGIIFSWVFFAKNKLKTALVFSLLPVVWIGLNISIWVCIELFCDGKFTC</sequence>
<protein>
    <submittedName>
        <fullName evidence="2">Uncharacterized protein</fullName>
    </submittedName>
</protein>
<dbReference type="EMBL" id="QRAO01000004">
    <property type="protein sequence ID" value="RDK84771.1"/>
    <property type="molecule type" value="Genomic_DNA"/>
</dbReference>
<dbReference type="AlphaFoldDB" id="A0A370Q8R2"/>
<accession>A0A370Q8R2</accession>
<feature type="transmembrane region" description="Helical" evidence="1">
    <location>
        <begin position="49"/>
        <end position="73"/>
    </location>
</feature>
<dbReference type="Proteomes" id="UP000255317">
    <property type="component" value="Unassembled WGS sequence"/>
</dbReference>
<comment type="caution">
    <text evidence="2">The sequence shown here is derived from an EMBL/GenBank/DDBJ whole genome shotgun (WGS) entry which is preliminary data.</text>
</comment>
<feature type="transmembrane region" description="Helical" evidence="1">
    <location>
        <begin position="80"/>
        <end position="100"/>
    </location>
</feature>
<keyword evidence="1" id="KW-0472">Membrane</keyword>
<keyword evidence="3" id="KW-1185">Reference proteome</keyword>
<dbReference type="RefSeq" id="WP_115124191.1">
    <property type="nucleotide sequence ID" value="NZ_QRAO01000004.1"/>
</dbReference>
<feature type="transmembrane region" description="Helical" evidence="1">
    <location>
        <begin position="12"/>
        <end position="37"/>
    </location>
</feature>
<evidence type="ECO:0000256" key="1">
    <source>
        <dbReference type="SAM" id="Phobius"/>
    </source>
</evidence>
<organism evidence="2 3">
    <name type="scientific">Marinirhabdus gelatinilytica</name>
    <dbReference type="NCBI Taxonomy" id="1703343"/>
    <lineage>
        <taxon>Bacteria</taxon>
        <taxon>Pseudomonadati</taxon>
        <taxon>Bacteroidota</taxon>
        <taxon>Flavobacteriia</taxon>
        <taxon>Flavobacteriales</taxon>
        <taxon>Flavobacteriaceae</taxon>
    </lineage>
</organism>
<keyword evidence="1" id="KW-0812">Transmembrane</keyword>
<evidence type="ECO:0000313" key="2">
    <source>
        <dbReference type="EMBL" id="RDK84771.1"/>
    </source>
</evidence>
<keyword evidence="1" id="KW-1133">Transmembrane helix</keyword>
<dbReference type="OrthoDB" id="7355303at2"/>
<reference evidence="2 3" key="1">
    <citation type="submission" date="2018-07" db="EMBL/GenBank/DDBJ databases">
        <title>Genomic Encyclopedia of Type Strains, Phase IV (KMG-IV): sequencing the most valuable type-strain genomes for metagenomic binning, comparative biology and taxonomic classification.</title>
        <authorList>
            <person name="Goeker M."/>
        </authorList>
    </citation>
    <scope>NUCLEOTIDE SEQUENCE [LARGE SCALE GENOMIC DNA]</scope>
    <source>
        <strain evidence="2 3">DSM 101478</strain>
    </source>
</reference>
<proteinExistence type="predicted"/>